<organism evidence="8 9">
    <name type="scientific">Rhodovibrio sodomensis</name>
    <dbReference type="NCBI Taxonomy" id="1088"/>
    <lineage>
        <taxon>Bacteria</taxon>
        <taxon>Pseudomonadati</taxon>
        <taxon>Pseudomonadota</taxon>
        <taxon>Alphaproteobacteria</taxon>
        <taxon>Rhodospirillales</taxon>
        <taxon>Rhodovibrionaceae</taxon>
        <taxon>Rhodovibrio</taxon>
    </lineage>
</organism>
<dbReference type="EC" id="2.7.13.3" evidence="2"/>
<evidence type="ECO:0000259" key="7">
    <source>
        <dbReference type="PROSITE" id="PS50109"/>
    </source>
</evidence>
<dbReference type="PROSITE" id="PS50109">
    <property type="entry name" value="HIS_KIN"/>
    <property type="match status" value="1"/>
</dbReference>
<dbReference type="InterPro" id="IPR036890">
    <property type="entry name" value="HATPase_C_sf"/>
</dbReference>
<sequence length="182" mass="19550">MGSSLLGGVERGRSTPRRGADYPCARRNGECSSCATAVGRCHRPRSSRHRRSANKPSGPRRAIDRRPWDREPGPWSSGLSRSRGGPVDDGSYLIAVRDHGVGIAPDVMDTVMQPFVRADDSLNRRPDGIGLGLYLVKAFADLHGARVQLESVPDRGTTASVVLPAWRVRSGPSLKLVASGDA</sequence>
<dbReference type="EMBL" id="NRRL01000012">
    <property type="protein sequence ID" value="MBK1667822.1"/>
    <property type="molecule type" value="Genomic_DNA"/>
</dbReference>
<evidence type="ECO:0000313" key="9">
    <source>
        <dbReference type="Proteomes" id="UP001296873"/>
    </source>
</evidence>
<dbReference type="PANTHER" id="PTHR43711">
    <property type="entry name" value="TWO-COMPONENT HISTIDINE KINASE"/>
    <property type="match status" value="1"/>
</dbReference>
<keyword evidence="4" id="KW-0418">Kinase</keyword>
<dbReference type="Gene3D" id="3.30.565.10">
    <property type="entry name" value="Histidine kinase-like ATPase, C-terminal domain"/>
    <property type="match status" value="1"/>
</dbReference>
<accession>A0ABS1DD08</accession>
<proteinExistence type="predicted"/>
<keyword evidence="3" id="KW-0808">Transferase</keyword>
<dbReference type="Proteomes" id="UP001296873">
    <property type="component" value="Unassembled WGS sequence"/>
</dbReference>
<dbReference type="RefSeq" id="WP_200339983.1">
    <property type="nucleotide sequence ID" value="NZ_NRRL01000012.1"/>
</dbReference>
<evidence type="ECO:0000313" key="8">
    <source>
        <dbReference type="EMBL" id="MBK1667822.1"/>
    </source>
</evidence>
<dbReference type="PANTHER" id="PTHR43711:SF1">
    <property type="entry name" value="HISTIDINE KINASE 1"/>
    <property type="match status" value="1"/>
</dbReference>
<evidence type="ECO:0000256" key="3">
    <source>
        <dbReference type="ARBA" id="ARBA00022679"/>
    </source>
</evidence>
<evidence type="ECO:0000256" key="4">
    <source>
        <dbReference type="ARBA" id="ARBA00022777"/>
    </source>
</evidence>
<dbReference type="InterPro" id="IPR005467">
    <property type="entry name" value="His_kinase_dom"/>
</dbReference>
<evidence type="ECO:0000256" key="5">
    <source>
        <dbReference type="ARBA" id="ARBA00023012"/>
    </source>
</evidence>
<keyword evidence="9" id="KW-1185">Reference proteome</keyword>
<dbReference type="InterPro" id="IPR050736">
    <property type="entry name" value="Sensor_HK_Regulatory"/>
</dbReference>
<dbReference type="InterPro" id="IPR003594">
    <property type="entry name" value="HATPase_dom"/>
</dbReference>
<dbReference type="SUPFAM" id="SSF55874">
    <property type="entry name" value="ATPase domain of HSP90 chaperone/DNA topoisomerase II/histidine kinase"/>
    <property type="match status" value="1"/>
</dbReference>
<evidence type="ECO:0000256" key="2">
    <source>
        <dbReference type="ARBA" id="ARBA00012438"/>
    </source>
</evidence>
<dbReference type="PRINTS" id="PR00344">
    <property type="entry name" value="BCTRLSENSOR"/>
</dbReference>
<keyword evidence="5" id="KW-0902">Two-component regulatory system</keyword>
<name>A0ABS1DD08_9PROT</name>
<gene>
    <name evidence="8" type="ORF">CKO28_07210</name>
</gene>
<evidence type="ECO:0000256" key="6">
    <source>
        <dbReference type="SAM" id="MobiDB-lite"/>
    </source>
</evidence>
<reference evidence="8 9" key="1">
    <citation type="journal article" date="2020" name="Microorganisms">
        <title>Osmotic Adaptation and Compatible Solute Biosynthesis of Phototrophic Bacteria as Revealed from Genome Analyses.</title>
        <authorList>
            <person name="Imhoff J.F."/>
            <person name="Rahn T."/>
            <person name="Kunzel S."/>
            <person name="Keller A."/>
            <person name="Neulinger S.C."/>
        </authorList>
    </citation>
    <scope>NUCLEOTIDE SEQUENCE [LARGE SCALE GENOMIC DNA]</scope>
    <source>
        <strain evidence="8 9">DSM 9895</strain>
    </source>
</reference>
<feature type="compositionally biased region" description="Basic residues" evidence="6">
    <location>
        <begin position="40"/>
        <end position="53"/>
    </location>
</feature>
<feature type="region of interest" description="Disordered" evidence="6">
    <location>
        <begin position="1"/>
        <end position="86"/>
    </location>
</feature>
<dbReference type="Pfam" id="PF02518">
    <property type="entry name" value="HATPase_c"/>
    <property type="match status" value="1"/>
</dbReference>
<comment type="caution">
    <text evidence="8">The sequence shown here is derived from an EMBL/GenBank/DDBJ whole genome shotgun (WGS) entry which is preliminary data.</text>
</comment>
<dbReference type="SMART" id="SM00387">
    <property type="entry name" value="HATPase_c"/>
    <property type="match status" value="1"/>
</dbReference>
<feature type="compositionally biased region" description="Basic and acidic residues" evidence="6">
    <location>
        <begin position="61"/>
        <end position="72"/>
    </location>
</feature>
<evidence type="ECO:0000256" key="1">
    <source>
        <dbReference type="ARBA" id="ARBA00000085"/>
    </source>
</evidence>
<feature type="domain" description="Histidine kinase" evidence="7">
    <location>
        <begin position="94"/>
        <end position="167"/>
    </location>
</feature>
<dbReference type="InterPro" id="IPR004358">
    <property type="entry name" value="Sig_transdc_His_kin-like_C"/>
</dbReference>
<protein>
    <recommendedName>
        <fullName evidence="2">histidine kinase</fullName>
        <ecNumber evidence="2">2.7.13.3</ecNumber>
    </recommendedName>
</protein>
<comment type="catalytic activity">
    <reaction evidence="1">
        <text>ATP + protein L-histidine = ADP + protein N-phospho-L-histidine.</text>
        <dbReference type="EC" id="2.7.13.3"/>
    </reaction>
</comment>